<evidence type="ECO:0000313" key="8">
    <source>
        <dbReference type="EMBL" id="SDM93308.1"/>
    </source>
</evidence>
<dbReference type="GO" id="GO:0005886">
    <property type="term" value="C:plasma membrane"/>
    <property type="evidence" value="ECO:0007669"/>
    <property type="project" value="UniProtKB-SubCell"/>
</dbReference>
<evidence type="ECO:0000256" key="5">
    <source>
        <dbReference type="ARBA" id="ARBA00022989"/>
    </source>
</evidence>
<gene>
    <name evidence="8" type="ORF">SAMN04489726_4068</name>
</gene>
<dbReference type="PANTHER" id="PTHR33452">
    <property type="entry name" value="OXIDOREDUCTASE CATD-RELATED"/>
    <property type="match status" value="1"/>
</dbReference>
<evidence type="ECO:0000256" key="7">
    <source>
        <dbReference type="SAM" id="Phobius"/>
    </source>
</evidence>
<evidence type="ECO:0000256" key="1">
    <source>
        <dbReference type="ARBA" id="ARBA00004651"/>
    </source>
</evidence>
<keyword evidence="5 7" id="KW-1133">Transmembrane helix</keyword>
<evidence type="ECO:0000256" key="3">
    <source>
        <dbReference type="ARBA" id="ARBA00022475"/>
    </source>
</evidence>
<sequence>MKALTILTPKQNDAAGDVAVLTLRVVVGVFLALQGEQKLFNWFGGGGLEGTAAFFASTGYAPAYPLAVVAGLTELLGGLLLAVGLLTPLASAALVGVMTNAVAVTLTSVGFWSKDGGAEYPIVVALIAVCVAAIGPGKYSLDRSRPWAAGGTRPALVALVLGVVSAAAVLVFTGPLVGS</sequence>
<evidence type="ECO:0000256" key="2">
    <source>
        <dbReference type="ARBA" id="ARBA00006679"/>
    </source>
</evidence>
<dbReference type="InterPro" id="IPR032808">
    <property type="entry name" value="DoxX"/>
</dbReference>
<dbReference type="OrthoDB" id="346004at2"/>
<dbReference type="eggNOG" id="COG2259">
    <property type="taxonomic scope" value="Bacteria"/>
</dbReference>
<keyword evidence="3" id="KW-1003">Cell membrane</keyword>
<comment type="similarity">
    <text evidence="2">Belongs to the DoxX family.</text>
</comment>
<protein>
    <submittedName>
        <fullName evidence="8">Putative oxidoreductase</fullName>
    </submittedName>
</protein>
<dbReference type="RefSeq" id="WP_052407487.1">
    <property type="nucleotide sequence ID" value="NZ_JOEF01000013.1"/>
</dbReference>
<keyword evidence="9" id="KW-1185">Reference proteome</keyword>
<feature type="transmembrane region" description="Helical" evidence="7">
    <location>
        <begin position="14"/>
        <end position="33"/>
    </location>
</feature>
<evidence type="ECO:0000256" key="6">
    <source>
        <dbReference type="ARBA" id="ARBA00023136"/>
    </source>
</evidence>
<dbReference type="Proteomes" id="UP000183376">
    <property type="component" value="Chromosome I"/>
</dbReference>
<evidence type="ECO:0000256" key="4">
    <source>
        <dbReference type="ARBA" id="ARBA00022692"/>
    </source>
</evidence>
<evidence type="ECO:0000313" key="9">
    <source>
        <dbReference type="Proteomes" id="UP000183376"/>
    </source>
</evidence>
<name>A0A1G9X9A3_ALLAB</name>
<feature type="transmembrane region" description="Helical" evidence="7">
    <location>
        <begin position="118"/>
        <end position="135"/>
    </location>
</feature>
<dbReference type="PANTHER" id="PTHR33452:SF1">
    <property type="entry name" value="INNER MEMBRANE PROTEIN YPHA-RELATED"/>
    <property type="match status" value="1"/>
</dbReference>
<keyword evidence="6 7" id="KW-0472">Membrane</keyword>
<keyword evidence="4 7" id="KW-0812">Transmembrane</keyword>
<dbReference type="STRING" id="211114.SAMN04489726_4068"/>
<proteinExistence type="inferred from homology"/>
<dbReference type="InterPro" id="IPR051907">
    <property type="entry name" value="DoxX-like_oxidoreductase"/>
</dbReference>
<reference evidence="8 9" key="1">
    <citation type="submission" date="2016-10" db="EMBL/GenBank/DDBJ databases">
        <authorList>
            <person name="de Groot N.N."/>
        </authorList>
    </citation>
    <scope>NUCLEOTIDE SEQUENCE [LARGE SCALE GENOMIC DNA]</scope>
    <source>
        <strain evidence="8 9">DSM 44149</strain>
    </source>
</reference>
<dbReference type="AlphaFoldDB" id="A0A1G9X9A3"/>
<comment type="subcellular location">
    <subcellularLocation>
        <location evidence="1">Cell membrane</location>
        <topology evidence="1">Multi-pass membrane protein</topology>
    </subcellularLocation>
</comment>
<organism evidence="8 9">
    <name type="scientific">Allokutzneria albata</name>
    <name type="common">Kibdelosporangium albatum</name>
    <dbReference type="NCBI Taxonomy" id="211114"/>
    <lineage>
        <taxon>Bacteria</taxon>
        <taxon>Bacillati</taxon>
        <taxon>Actinomycetota</taxon>
        <taxon>Actinomycetes</taxon>
        <taxon>Pseudonocardiales</taxon>
        <taxon>Pseudonocardiaceae</taxon>
        <taxon>Allokutzneria</taxon>
    </lineage>
</organism>
<dbReference type="EMBL" id="LT629701">
    <property type="protein sequence ID" value="SDM93308.1"/>
    <property type="molecule type" value="Genomic_DNA"/>
</dbReference>
<accession>A0A1G9X9A3</accession>
<feature type="transmembrane region" description="Helical" evidence="7">
    <location>
        <begin position="156"/>
        <end position="177"/>
    </location>
</feature>
<dbReference type="Pfam" id="PF07681">
    <property type="entry name" value="DoxX"/>
    <property type="match status" value="1"/>
</dbReference>